<evidence type="ECO:0000256" key="1">
    <source>
        <dbReference type="ARBA" id="ARBA00004308"/>
    </source>
</evidence>
<evidence type="ECO:0000313" key="6">
    <source>
        <dbReference type="EMBL" id="MBL4929915.1"/>
    </source>
</evidence>
<dbReference type="GO" id="GO:0012505">
    <property type="term" value="C:endomembrane system"/>
    <property type="evidence" value="ECO:0007669"/>
    <property type="project" value="UniProtKB-SubCell"/>
</dbReference>
<comment type="caution">
    <text evidence="6">The sequence shown here is derived from an EMBL/GenBank/DDBJ whole genome shotgun (WGS) entry which is preliminary data.</text>
</comment>
<organism evidence="6 7">
    <name type="scientific">Fuscibacter oryzae</name>
    <dbReference type="NCBI Taxonomy" id="2803939"/>
    <lineage>
        <taxon>Bacteria</taxon>
        <taxon>Pseudomonadati</taxon>
        <taxon>Pseudomonadota</taxon>
        <taxon>Alphaproteobacteria</taxon>
        <taxon>Rhodobacterales</taxon>
        <taxon>Paracoccaceae</taxon>
        <taxon>Fuscibacter</taxon>
    </lineage>
</organism>
<name>A0A8J7SUS4_9RHOB</name>
<gene>
    <name evidence="6" type="ORF">JI744_17575</name>
</gene>
<keyword evidence="4" id="KW-0997">Cell inner membrane</keyword>
<evidence type="ECO:0000313" key="7">
    <source>
        <dbReference type="Proteomes" id="UP000619033"/>
    </source>
</evidence>
<evidence type="ECO:0000256" key="4">
    <source>
        <dbReference type="ARBA" id="ARBA00022519"/>
    </source>
</evidence>
<proteinExistence type="predicted"/>
<dbReference type="Proteomes" id="UP000619033">
    <property type="component" value="Unassembled WGS sequence"/>
</dbReference>
<dbReference type="CDD" id="cd13553">
    <property type="entry name" value="PBP2_NrtA_CpmA_like"/>
    <property type="match status" value="1"/>
</dbReference>
<dbReference type="Pfam" id="PF13379">
    <property type="entry name" value="NMT1_2"/>
    <property type="match status" value="1"/>
</dbReference>
<accession>A0A8J7SUS4</accession>
<keyword evidence="2" id="KW-0813">Transport</keyword>
<dbReference type="SUPFAM" id="SSF53850">
    <property type="entry name" value="Periplasmic binding protein-like II"/>
    <property type="match status" value="1"/>
</dbReference>
<evidence type="ECO:0000256" key="2">
    <source>
        <dbReference type="ARBA" id="ARBA00022448"/>
    </source>
</evidence>
<protein>
    <submittedName>
        <fullName evidence="6">ABC transporter substrate-binding protein</fullName>
    </submittedName>
</protein>
<dbReference type="PANTHER" id="PTHR30024">
    <property type="entry name" value="ALIPHATIC SULFONATES-BINDING PROTEIN-RELATED"/>
    <property type="match status" value="1"/>
</dbReference>
<dbReference type="InterPro" id="IPR044527">
    <property type="entry name" value="NrtA/CpmA_ABC-bd_dom"/>
</dbReference>
<dbReference type="RefSeq" id="WP_202662486.1">
    <property type="nucleotide sequence ID" value="NZ_JAESVP010000012.1"/>
</dbReference>
<reference evidence="6" key="1">
    <citation type="submission" date="2021-01" db="EMBL/GenBank/DDBJ databases">
        <title>Genome seq and assembly of Tabrizicola sp. KVB23.</title>
        <authorList>
            <person name="Chhetri G."/>
        </authorList>
    </citation>
    <scope>NUCLEOTIDE SEQUENCE</scope>
    <source>
        <strain evidence="6">KVB23</strain>
    </source>
</reference>
<dbReference type="AlphaFoldDB" id="A0A8J7SUS4"/>
<dbReference type="Gene3D" id="3.40.190.10">
    <property type="entry name" value="Periplasmic binding protein-like II"/>
    <property type="match status" value="2"/>
</dbReference>
<keyword evidence="5" id="KW-0472">Membrane</keyword>
<dbReference type="EMBL" id="JAESVP010000012">
    <property type="protein sequence ID" value="MBL4929915.1"/>
    <property type="molecule type" value="Genomic_DNA"/>
</dbReference>
<comment type="subcellular location">
    <subcellularLocation>
        <location evidence="1">Endomembrane system</location>
    </subcellularLocation>
</comment>
<sequence>MTRTLSLGFIPLLDAAPLIVAHEMGFAEQEGLRLNLRRAANWSQLRDMLDLGAVDAAHMLSVMPVARALGLGSGHGEIDVLMVLSLNGQVIGLSKALAASTRTLPFGDPQIGAALPSGEILRFGVPFPFSMHALLLHYWLSRIAPDLEVTLHSIHPPRMAEALEAGEIDGFCVGEPWGTRAVQVAGARLILPGSAIWSQSPEKVLATRKGWAETEPEVAGALMRAIWRAGEWADANRDSLAELLALPRNLDTSSLHIEPALRGQVLPLARGTEAAVPQMLEFHAGLTNFPWRSQAAWIGNELAQRHGLPPGPAIAAARTTFRSDLYRVHLGPAGAPLPRSSDKAEGLLLRDESVPAVLGSLSLARNRFFDGAVFDPARSI</sequence>
<dbReference type="PANTHER" id="PTHR30024:SF43">
    <property type="entry name" value="BLL4572 PROTEIN"/>
    <property type="match status" value="1"/>
</dbReference>
<evidence type="ECO:0000256" key="3">
    <source>
        <dbReference type="ARBA" id="ARBA00022475"/>
    </source>
</evidence>
<keyword evidence="7" id="KW-1185">Reference proteome</keyword>
<evidence type="ECO:0000256" key="5">
    <source>
        <dbReference type="ARBA" id="ARBA00023136"/>
    </source>
</evidence>
<keyword evidence="3" id="KW-1003">Cell membrane</keyword>